<feature type="chain" id="PRO_5001937096" evidence="1">
    <location>
        <begin position="22"/>
        <end position="267"/>
    </location>
</feature>
<sequence>MKNIKKLFSVLSLATICLADANAQQFSGPSDLTSDIERSGLVKINGGYGDKLFVSGGGPGGGGYLYLSESGLRLNSFGSRLRLGFHDSGVSGFSGSMIVSEETAGNTSSSLANNLGIFAGTGRTLVLGANKTKQMEFSSAGDITIASGTLRIGTLKTNSVNNFPTGYRLYVEDGILTEKLKVGLKTTSDWSDYVFASDYKLLSLSEVERFIKANKHLPDVPSAEEVVRTGIDVAQMDAKLLQKIEELTLYVIEQQKQIEELKAMMKK</sequence>
<proteinExistence type="predicted"/>
<comment type="caution">
    <text evidence="2">The sequence shown here is derived from an EMBL/GenBank/DDBJ whole genome shotgun (WGS) entry which is preliminary data.</text>
</comment>
<accession>A0A098L8F3</accession>
<name>A0A098L8F3_9BACT</name>
<keyword evidence="1" id="KW-0732">Signal</keyword>
<evidence type="ECO:0000313" key="3">
    <source>
        <dbReference type="Proteomes" id="UP000030185"/>
    </source>
</evidence>
<dbReference type="Proteomes" id="UP000030185">
    <property type="component" value="Unassembled WGS sequence"/>
</dbReference>
<dbReference type="RefSeq" id="WP_052429867.1">
    <property type="nucleotide sequence ID" value="NZ_BBLT01000001.1"/>
</dbReference>
<dbReference type="EMBL" id="BBLT01000001">
    <property type="protein sequence ID" value="GAL83020.1"/>
    <property type="molecule type" value="Genomic_DNA"/>
</dbReference>
<organism evidence="2 3">
    <name type="scientific">Sporocytophaga myxococcoides</name>
    <dbReference type="NCBI Taxonomy" id="153721"/>
    <lineage>
        <taxon>Bacteria</taxon>
        <taxon>Pseudomonadati</taxon>
        <taxon>Bacteroidota</taxon>
        <taxon>Cytophagia</taxon>
        <taxon>Cytophagales</taxon>
        <taxon>Cytophagaceae</taxon>
        <taxon>Sporocytophaga</taxon>
    </lineage>
</organism>
<gene>
    <name evidence="2" type="ORF">MYP_246</name>
</gene>
<dbReference type="STRING" id="153721.MYP_246"/>
<protein>
    <submittedName>
        <fullName evidence="2">Uncharacterized protein</fullName>
    </submittedName>
</protein>
<reference evidence="2 3" key="1">
    <citation type="submission" date="2014-09" db="EMBL/GenBank/DDBJ databases">
        <title>Sporocytophaga myxococcoides PG-01 genome sequencing.</title>
        <authorList>
            <person name="Liu L."/>
            <person name="Gao P.J."/>
            <person name="Chen G.J."/>
            <person name="Wang L.S."/>
        </authorList>
    </citation>
    <scope>NUCLEOTIDE SEQUENCE [LARGE SCALE GENOMIC DNA]</scope>
    <source>
        <strain evidence="2 3">PG-01</strain>
    </source>
</reference>
<dbReference type="AlphaFoldDB" id="A0A098L8F3"/>
<evidence type="ECO:0000313" key="2">
    <source>
        <dbReference type="EMBL" id="GAL83020.1"/>
    </source>
</evidence>
<dbReference type="eggNOG" id="COG1044">
    <property type="taxonomic scope" value="Bacteria"/>
</dbReference>
<feature type="signal peptide" evidence="1">
    <location>
        <begin position="1"/>
        <end position="21"/>
    </location>
</feature>
<evidence type="ECO:0000256" key="1">
    <source>
        <dbReference type="SAM" id="SignalP"/>
    </source>
</evidence>
<keyword evidence="3" id="KW-1185">Reference proteome</keyword>